<dbReference type="AlphaFoldDB" id="U6GDF3"/>
<keyword evidence="2" id="KW-1185">Reference proteome</keyword>
<dbReference type="OrthoDB" id="346950at2759"/>
<evidence type="ECO:0000313" key="2">
    <source>
        <dbReference type="Proteomes" id="UP000018201"/>
    </source>
</evidence>
<organism evidence="1 2">
    <name type="scientific">Eimeria praecox</name>
    <dbReference type="NCBI Taxonomy" id="51316"/>
    <lineage>
        <taxon>Eukaryota</taxon>
        <taxon>Sar</taxon>
        <taxon>Alveolata</taxon>
        <taxon>Apicomplexa</taxon>
        <taxon>Conoidasida</taxon>
        <taxon>Coccidia</taxon>
        <taxon>Eucoccidiorida</taxon>
        <taxon>Eimeriorina</taxon>
        <taxon>Eimeriidae</taxon>
        <taxon>Eimeria</taxon>
    </lineage>
</organism>
<gene>
    <name evidence="1" type="ORF">EPH_0046400</name>
</gene>
<sequence>MEVLAAEGSKLDAVLQLKKQGFPLKAVISFDEPTKEQIEAFQEAGVSLHHQEKLRRRFLSIPDDKTPEELTPSLDDICTIIYTSDCYFWRSSVSAD</sequence>
<protein>
    <submittedName>
        <fullName evidence="1">Long chain acyl-CoA synthetase, putative</fullName>
    </submittedName>
</protein>
<reference evidence="1" key="1">
    <citation type="submission" date="2013-10" db="EMBL/GenBank/DDBJ databases">
        <title>Genomic analysis of the causative agents of coccidiosis in chickens.</title>
        <authorList>
            <person name="Reid A.J."/>
            <person name="Blake D."/>
            <person name="Billington K."/>
            <person name="Browne H."/>
            <person name="Dunn M."/>
            <person name="Hung S."/>
            <person name="Kawahara F."/>
            <person name="Miranda-Saavedra D."/>
            <person name="Mourier T."/>
            <person name="Nagra H."/>
            <person name="Otto T.D."/>
            <person name="Rawlings N."/>
            <person name="Sanchez A."/>
            <person name="Sanders M."/>
            <person name="Subramaniam C."/>
            <person name="Tay Y."/>
            <person name="Dear P."/>
            <person name="Doerig C."/>
            <person name="Gruber A."/>
            <person name="Parkinson J."/>
            <person name="Shirley M."/>
            <person name="Wan K.L."/>
            <person name="Berriman M."/>
            <person name="Tomley F."/>
            <person name="Pain A."/>
        </authorList>
    </citation>
    <scope>NUCLEOTIDE SEQUENCE [LARGE SCALE GENOMIC DNA]</scope>
    <source>
        <strain evidence="1">Houghton</strain>
    </source>
</reference>
<dbReference type="EMBL" id="HG691370">
    <property type="protein sequence ID" value="CDI76599.1"/>
    <property type="molecule type" value="Genomic_DNA"/>
</dbReference>
<reference evidence="1" key="2">
    <citation type="submission" date="2013-10" db="EMBL/GenBank/DDBJ databases">
        <authorList>
            <person name="Aslett M."/>
        </authorList>
    </citation>
    <scope>NUCLEOTIDE SEQUENCE [LARGE SCALE GENOMIC DNA]</scope>
    <source>
        <strain evidence="1">Houghton</strain>
    </source>
</reference>
<proteinExistence type="predicted"/>
<dbReference type="VEuPathDB" id="ToxoDB:EPH_0046400"/>
<accession>U6GDF3</accession>
<name>U6GDF3_9EIME</name>
<evidence type="ECO:0000313" key="1">
    <source>
        <dbReference type="EMBL" id="CDI76599.1"/>
    </source>
</evidence>
<dbReference type="Proteomes" id="UP000018201">
    <property type="component" value="Unassembled WGS sequence"/>
</dbReference>